<dbReference type="SUPFAM" id="SSF54534">
    <property type="entry name" value="FKBP-like"/>
    <property type="match status" value="1"/>
</dbReference>
<dbReference type="PROSITE" id="PS01096">
    <property type="entry name" value="PPIC_PPIASE_1"/>
    <property type="match status" value="1"/>
</dbReference>
<dbReference type="GO" id="GO:0003755">
    <property type="term" value="F:peptidyl-prolyl cis-trans isomerase activity"/>
    <property type="evidence" value="ECO:0007669"/>
    <property type="project" value="UniProtKB-KW"/>
</dbReference>
<dbReference type="Gene3D" id="1.10.4030.10">
    <property type="entry name" value="Porin chaperone SurA, peptide-binding domain"/>
    <property type="match status" value="1"/>
</dbReference>
<evidence type="ECO:0000256" key="3">
    <source>
        <dbReference type="ARBA" id="ARBA00022519"/>
    </source>
</evidence>
<dbReference type="AlphaFoldDB" id="A0A2U1CJY2"/>
<keyword evidence="15" id="KW-1185">Reference proteome</keyword>
<comment type="caution">
    <text evidence="14">The sequence shown here is derived from an EMBL/GenBank/DDBJ whole genome shotgun (WGS) entry which is preliminary data.</text>
</comment>
<keyword evidence="7" id="KW-0143">Chaperone</keyword>
<evidence type="ECO:0000256" key="1">
    <source>
        <dbReference type="ARBA" id="ARBA00004382"/>
    </source>
</evidence>
<evidence type="ECO:0000256" key="2">
    <source>
        <dbReference type="ARBA" id="ARBA00022475"/>
    </source>
</evidence>
<dbReference type="RefSeq" id="WP_116519004.1">
    <property type="nucleotide sequence ID" value="NZ_JACCEX010000004.1"/>
</dbReference>
<keyword evidence="2" id="KW-1003">Cell membrane</keyword>
<keyword evidence="12" id="KW-0697">Rotamase</keyword>
<dbReference type="PROSITE" id="PS50198">
    <property type="entry name" value="PPIC_PPIASE_2"/>
    <property type="match status" value="1"/>
</dbReference>
<reference evidence="14 15" key="1">
    <citation type="submission" date="2018-04" db="EMBL/GenBank/DDBJ databases">
        <title>Genomic Encyclopedia of Type Strains, Phase IV (KMG-IV): sequencing the most valuable type-strain genomes for metagenomic binning, comparative biology and taxonomic classification.</title>
        <authorList>
            <person name="Goeker M."/>
        </authorList>
    </citation>
    <scope>NUCLEOTIDE SEQUENCE [LARGE SCALE GENOMIC DNA]</scope>
    <source>
        <strain evidence="14 15">DSM 10065</strain>
    </source>
</reference>
<dbReference type="PANTHER" id="PTHR47529:SF1">
    <property type="entry name" value="PERIPLASMIC CHAPERONE PPID"/>
    <property type="match status" value="1"/>
</dbReference>
<evidence type="ECO:0000256" key="9">
    <source>
        <dbReference type="ARBA" id="ARBA00038408"/>
    </source>
</evidence>
<sequence length="655" mass="70852">MFDFIRTHQRLMQFVLLILILPSFALIGVSGYTNYVSGDHDLVEVGDSAITRQEFDEARRNQLQRMQSSAGGAFDPAVLDTPEARSALLQSLIERRLIIDEATQERFSVSDAVLREAIASIPELQEDGRFSPQRYNEVLAAMGVSSRDFEQGQRAELALQRVLGPVGATAGVPASVTQEVEQALTAQRTVRLRAFEAANYTKQIQISDADVKAWYDANQQHLQVPEYVSADYLLLDEAAAMQGLPEITESEMRAYYEQNKSRYVMPARVQVSHIFIEAPENAPAAQRDEARGKAEAIAQRVAADPSQFAEVAKTESQDAGTANSGGKLGWITKGSWPAALEEAVFALKKGEVSGAVQGPDGYHVFLAEDVQVEAGETFEQAKAKVQAEIRRQLAADRYAEMATRLTDLVYDDQTSLQPAAQALGLQVRKADGIASDRLLGAADIKGDNAAAQSDDAQVLDDPRVRRALFSSQTYTEKHNSGVIEISPGVMVVVRVNEITPAHVLPLEKADAFIRERLQAERSRDAARKAGEEVLAELKGKAGNEVPEGFGSAQVVSRVNPQEVGKPVLDAAFGADTQSLPAYVGVEGAQGYVLVRVEGAQAGKADPVLQASLAAQIGQAVGMAEQAAVLNAMREAANVRMLPESDKALQPEEQQG</sequence>
<dbReference type="Proteomes" id="UP000246145">
    <property type="component" value="Unassembled WGS sequence"/>
</dbReference>
<comment type="subcellular location">
    <subcellularLocation>
        <location evidence="1">Cell inner membrane</location>
        <topology evidence="1">Single-pass type II membrane protein</topology>
        <orientation evidence="1">Periplasmic side</orientation>
    </subcellularLocation>
</comment>
<keyword evidence="5" id="KW-1133">Transmembrane helix</keyword>
<dbReference type="InterPro" id="IPR023058">
    <property type="entry name" value="PPIase_PpiC_CS"/>
</dbReference>
<evidence type="ECO:0000256" key="7">
    <source>
        <dbReference type="ARBA" id="ARBA00023186"/>
    </source>
</evidence>
<proteinExistence type="inferred from homology"/>
<organism evidence="14 15">
    <name type="scientific">Pusillimonas noertemannii</name>
    <dbReference type="NCBI Taxonomy" id="305977"/>
    <lineage>
        <taxon>Bacteria</taxon>
        <taxon>Pseudomonadati</taxon>
        <taxon>Pseudomonadota</taxon>
        <taxon>Betaproteobacteria</taxon>
        <taxon>Burkholderiales</taxon>
        <taxon>Alcaligenaceae</taxon>
        <taxon>Pusillimonas</taxon>
    </lineage>
</organism>
<dbReference type="InterPro" id="IPR046357">
    <property type="entry name" value="PPIase_dom_sf"/>
</dbReference>
<protein>
    <recommendedName>
        <fullName evidence="10">Periplasmic chaperone PpiD</fullName>
    </recommendedName>
    <alternativeName>
        <fullName evidence="11">Periplasmic folding chaperone</fullName>
    </alternativeName>
</protein>
<dbReference type="Pfam" id="PF13624">
    <property type="entry name" value="SurA_N_3"/>
    <property type="match status" value="1"/>
</dbReference>
<keyword evidence="8 12" id="KW-0413">Isomerase</keyword>
<evidence type="ECO:0000256" key="11">
    <source>
        <dbReference type="ARBA" id="ARBA00042775"/>
    </source>
</evidence>
<evidence type="ECO:0000256" key="5">
    <source>
        <dbReference type="ARBA" id="ARBA00022989"/>
    </source>
</evidence>
<evidence type="ECO:0000256" key="12">
    <source>
        <dbReference type="PROSITE-ProRule" id="PRU00278"/>
    </source>
</evidence>
<dbReference type="InterPro" id="IPR027304">
    <property type="entry name" value="Trigger_fact/SurA_dom_sf"/>
</dbReference>
<dbReference type="EMBL" id="QEKO01000004">
    <property type="protein sequence ID" value="PVY61284.1"/>
    <property type="molecule type" value="Genomic_DNA"/>
</dbReference>
<evidence type="ECO:0000256" key="10">
    <source>
        <dbReference type="ARBA" id="ARBA00040743"/>
    </source>
</evidence>
<evidence type="ECO:0000256" key="8">
    <source>
        <dbReference type="ARBA" id="ARBA00023235"/>
    </source>
</evidence>
<comment type="similarity">
    <text evidence="9">Belongs to the PpiD chaperone family.</text>
</comment>
<keyword evidence="4" id="KW-0812">Transmembrane</keyword>
<dbReference type="GO" id="GO:0005886">
    <property type="term" value="C:plasma membrane"/>
    <property type="evidence" value="ECO:0007669"/>
    <property type="project" value="UniProtKB-SubCell"/>
</dbReference>
<evidence type="ECO:0000313" key="14">
    <source>
        <dbReference type="EMBL" id="PVY61284.1"/>
    </source>
</evidence>
<evidence type="ECO:0000256" key="4">
    <source>
        <dbReference type="ARBA" id="ARBA00022692"/>
    </source>
</evidence>
<keyword evidence="6" id="KW-0472">Membrane</keyword>
<gene>
    <name evidence="14" type="ORF">C7440_2834</name>
</gene>
<dbReference type="InterPro" id="IPR052029">
    <property type="entry name" value="PpiD_chaperone"/>
</dbReference>
<evidence type="ECO:0000313" key="15">
    <source>
        <dbReference type="Proteomes" id="UP000246145"/>
    </source>
</evidence>
<name>A0A2U1CJY2_9BURK</name>
<dbReference type="STRING" id="1231391.GCA_000308195_00988"/>
<keyword evidence="3" id="KW-0997">Cell inner membrane</keyword>
<dbReference type="InterPro" id="IPR000297">
    <property type="entry name" value="PPIase_PpiC"/>
</dbReference>
<dbReference type="OrthoDB" id="9812372at2"/>
<feature type="domain" description="PpiC" evidence="13">
    <location>
        <begin position="266"/>
        <end position="369"/>
    </location>
</feature>
<dbReference type="Pfam" id="PF00639">
    <property type="entry name" value="Rotamase"/>
    <property type="match status" value="1"/>
</dbReference>
<dbReference type="SUPFAM" id="SSF109998">
    <property type="entry name" value="Triger factor/SurA peptide-binding domain-like"/>
    <property type="match status" value="1"/>
</dbReference>
<dbReference type="Gene3D" id="3.10.50.40">
    <property type="match status" value="1"/>
</dbReference>
<dbReference type="PANTHER" id="PTHR47529">
    <property type="entry name" value="PEPTIDYL-PROLYL CIS-TRANS ISOMERASE D"/>
    <property type="match status" value="1"/>
</dbReference>
<evidence type="ECO:0000259" key="13">
    <source>
        <dbReference type="PROSITE" id="PS50198"/>
    </source>
</evidence>
<evidence type="ECO:0000256" key="6">
    <source>
        <dbReference type="ARBA" id="ARBA00023136"/>
    </source>
</evidence>
<accession>A0A2U1CJY2</accession>